<feature type="compositionally biased region" description="Gly residues" evidence="2">
    <location>
        <begin position="19"/>
        <end position="34"/>
    </location>
</feature>
<feature type="coiled-coil region" evidence="1">
    <location>
        <begin position="40"/>
        <end position="100"/>
    </location>
</feature>
<feature type="region of interest" description="Disordered" evidence="2">
    <location>
        <begin position="1"/>
        <end position="38"/>
    </location>
</feature>
<comment type="caution">
    <text evidence="4">The sequence shown here is derived from an EMBL/GenBank/DDBJ whole genome shotgun (WGS) entry which is preliminary data.</text>
</comment>
<evidence type="ECO:0000313" key="5">
    <source>
        <dbReference type="Proteomes" id="UP001314205"/>
    </source>
</evidence>
<evidence type="ECO:0000256" key="2">
    <source>
        <dbReference type="SAM" id="MobiDB-lite"/>
    </source>
</evidence>
<keyword evidence="5" id="KW-1185">Reference proteome</keyword>
<dbReference type="InterPro" id="IPR036691">
    <property type="entry name" value="Endo/exonu/phosph_ase_sf"/>
</dbReference>
<organism evidence="4 5">
    <name type="scientific">Parnassius mnemosyne</name>
    <name type="common">clouded apollo</name>
    <dbReference type="NCBI Taxonomy" id="213953"/>
    <lineage>
        <taxon>Eukaryota</taxon>
        <taxon>Metazoa</taxon>
        <taxon>Ecdysozoa</taxon>
        <taxon>Arthropoda</taxon>
        <taxon>Hexapoda</taxon>
        <taxon>Insecta</taxon>
        <taxon>Pterygota</taxon>
        <taxon>Neoptera</taxon>
        <taxon>Endopterygota</taxon>
        <taxon>Lepidoptera</taxon>
        <taxon>Glossata</taxon>
        <taxon>Ditrysia</taxon>
        <taxon>Papilionoidea</taxon>
        <taxon>Papilionidae</taxon>
        <taxon>Parnassiinae</taxon>
        <taxon>Parnassini</taxon>
        <taxon>Parnassius</taxon>
        <taxon>Driopa</taxon>
    </lineage>
</organism>
<dbReference type="InterPro" id="IPR005135">
    <property type="entry name" value="Endo/exonuclease/phosphatase"/>
</dbReference>
<dbReference type="Gene3D" id="3.60.10.10">
    <property type="entry name" value="Endonuclease/exonuclease/phosphatase"/>
    <property type="match status" value="1"/>
</dbReference>
<dbReference type="SUPFAM" id="SSF56219">
    <property type="entry name" value="DNase I-like"/>
    <property type="match status" value="1"/>
</dbReference>
<dbReference type="Pfam" id="PF03372">
    <property type="entry name" value="Exo_endo_phos"/>
    <property type="match status" value="1"/>
</dbReference>
<evidence type="ECO:0000256" key="1">
    <source>
        <dbReference type="SAM" id="Coils"/>
    </source>
</evidence>
<evidence type="ECO:0000259" key="3">
    <source>
        <dbReference type="Pfam" id="PF03372"/>
    </source>
</evidence>
<dbReference type="GO" id="GO:0003824">
    <property type="term" value="F:catalytic activity"/>
    <property type="evidence" value="ECO:0007669"/>
    <property type="project" value="InterPro"/>
</dbReference>
<dbReference type="EMBL" id="CAVLGL010000090">
    <property type="protein sequence ID" value="CAK1594407.1"/>
    <property type="molecule type" value="Genomic_DNA"/>
</dbReference>
<sequence length="665" mass="77916">MRNDNNKQPPVPGGPAIPGYGGDHGKGGAGGAKISGGELKNDFEKKFNSMESKISKMENQITTKISKHMDEKFHTIEKELGNIRIKEEEQEKRLDALEKNNVQRNLVFFGVEENEKSYYDLQEKIIDIIKNDIKVEIQQSELQALRRLGKKGHKTRPISVMFTTLGKKISILKNKNKLENTNIYIKHEFPAKILKIREELKIQQQKENEKGNIAYIKYDKLVVKEKYKDTIRVVAARKLDQNPPSQTQKYTNLHLLTYNVRSLVDSTRLPQLEHSLRNIKWDVIGLSEIKKAGQQIEEHGNFVLLYCGEQSGRNGVGFLIQNHLKKYIDNFSFYTDRIVRLDMNFNNNYITFIQIYAPTEKAPESEIENFYNDLRKAMKDIKKDTFIVGDFNAKIGLPREEENLVTGKFGYGSRNSRGQRLIEFCYENKLTITNTKFRKNTKNKWTWQSPDGNTRNEIDYILAKNIKIVSDTEVLNIPFSSDHRAVRTTKEVERRIALAWKKYWSLKEIFKGNFPLQIKKKIMDSNVLPTLTYGCQTWVCNAEIKRKIRSFQRATERSMLKIKLQDRINSSKIRRRTKITDALTTIARLKWKWAGHVIRSSDGRWSERILHWFPRDGKRDRGRPLRRWKDDIEAVAGNLWTRTAKERDKWHEMEEAFIQQWMIPE</sequence>
<dbReference type="PANTHER" id="PTHR47027">
    <property type="entry name" value="REVERSE TRANSCRIPTASE DOMAIN-CONTAINING PROTEIN"/>
    <property type="match status" value="1"/>
</dbReference>
<dbReference type="PANTHER" id="PTHR47027:SF20">
    <property type="entry name" value="REVERSE TRANSCRIPTASE-LIKE PROTEIN WITH RNA-DIRECTED DNA POLYMERASE DOMAIN"/>
    <property type="match status" value="1"/>
</dbReference>
<gene>
    <name evidence="4" type="ORF">PARMNEM_LOCUS14042</name>
</gene>
<name>A0AAV1LK27_9NEOP</name>
<proteinExistence type="predicted"/>
<dbReference type="AlphaFoldDB" id="A0AAV1LK27"/>
<reference evidence="4 5" key="1">
    <citation type="submission" date="2023-11" db="EMBL/GenBank/DDBJ databases">
        <authorList>
            <person name="Hedman E."/>
            <person name="Englund M."/>
            <person name="Stromberg M."/>
            <person name="Nyberg Akerstrom W."/>
            <person name="Nylinder S."/>
            <person name="Jareborg N."/>
            <person name="Kallberg Y."/>
            <person name="Kronander E."/>
        </authorList>
    </citation>
    <scope>NUCLEOTIDE SEQUENCE [LARGE SCALE GENOMIC DNA]</scope>
</reference>
<protein>
    <recommendedName>
        <fullName evidence="3">Endonuclease/exonuclease/phosphatase domain-containing protein</fullName>
    </recommendedName>
</protein>
<keyword evidence="1" id="KW-0175">Coiled coil</keyword>
<dbReference type="CDD" id="cd09076">
    <property type="entry name" value="L1-EN"/>
    <property type="match status" value="1"/>
</dbReference>
<feature type="domain" description="Endonuclease/exonuclease/phosphatase" evidence="3">
    <location>
        <begin position="256"/>
        <end position="483"/>
    </location>
</feature>
<dbReference type="Proteomes" id="UP001314205">
    <property type="component" value="Unassembled WGS sequence"/>
</dbReference>
<accession>A0AAV1LK27</accession>
<evidence type="ECO:0000313" key="4">
    <source>
        <dbReference type="EMBL" id="CAK1594407.1"/>
    </source>
</evidence>